<dbReference type="GO" id="GO:0022857">
    <property type="term" value="F:transmembrane transporter activity"/>
    <property type="evidence" value="ECO:0007669"/>
    <property type="project" value="InterPro"/>
</dbReference>
<dbReference type="InterPro" id="IPR036259">
    <property type="entry name" value="MFS_trans_sf"/>
</dbReference>
<evidence type="ECO:0000256" key="4">
    <source>
        <dbReference type="ARBA" id="ARBA00023136"/>
    </source>
</evidence>
<feature type="transmembrane region" description="Helical" evidence="5">
    <location>
        <begin position="164"/>
        <end position="184"/>
    </location>
</feature>
<keyword evidence="2 5" id="KW-0812">Transmembrane</keyword>
<evidence type="ECO:0000313" key="8">
    <source>
        <dbReference type="Proteomes" id="UP000282674"/>
    </source>
</evidence>
<accession>A0A3M2ME61</accession>
<dbReference type="Gene3D" id="1.20.1250.20">
    <property type="entry name" value="MFS general substrate transporter like domains"/>
    <property type="match status" value="1"/>
</dbReference>
<feature type="transmembrane region" description="Helical" evidence="5">
    <location>
        <begin position="190"/>
        <end position="209"/>
    </location>
</feature>
<dbReference type="Gene3D" id="1.20.1720.10">
    <property type="entry name" value="Multidrug resistance protein D"/>
    <property type="match status" value="1"/>
</dbReference>
<sequence>MNTTIRSAAPPPAPPAAPAPAALAVGASARDVADSRRWWVLGVASAAQFLAILDLFAVNIAFPSLRESFGGASLADVSWVLNAYTIVLAALLVPAGRVADDAGRRRVFLMGMALFGVASVACAAAPTLGLLVAARVVQATGGALLIPTSLGLALPVFPRREHPTVMGIWTAVAASGAGCGPVLGGLLLLAGWRWIFLINVPITIAAVLAGRRLLAPDGPRGSAERARKGLDLQGAGLLLATAGTLTALLTQGPGWGYPSVPTILCGVLATVLIPLLAARLMRARDPIIDPALFRNRTFAVAVTGVGLYYLALAAGLLATTLYYTQVAHWSPVTAALALAPVPLACMILSPLSGRVVGRIGERASAVAGGLTLAAGAAWWAIGIEHGYTVGYLPGAVLFGASTALLQPPLFGASTALPGDRISLGSAVLMTTRQIASALGVAVLTLVLGGAPMIADYRFGWYLMAGAGIASALACLRFRRG</sequence>
<dbReference type="Proteomes" id="UP000282674">
    <property type="component" value="Unassembled WGS sequence"/>
</dbReference>
<gene>
    <name evidence="7" type="ORF">EBO15_00050</name>
</gene>
<protein>
    <submittedName>
        <fullName evidence="7">MFS transporter</fullName>
    </submittedName>
</protein>
<dbReference type="SUPFAM" id="SSF103473">
    <property type="entry name" value="MFS general substrate transporter"/>
    <property type="match status" value="1"/>
</dbReference>
<evidence type="ECO:0000313" key="7">
    <source>
        <dbReference type="EMBL" id="RMI47746.1"/>
    </source>
</evidence>
<feature type="transmembrane region" description="Helical" evidence="5">
    <location>
        <begin position="298"/>
        <end position="323"/>
    </location>
</feature>
<dbReference type="PANTHER" id="PTHR42718">
    <property type="entry name" value="MAJOR FACILITATOR SUPERFAMILY MULTIDRUG TRANSPORTER MFSC"/>
    <property type="match status" value="1"/>
</dbReference>
<feature type="transmembrane region" description="Helical" evidence="5">
    <location>
        <begin position="230"/>
        <end position="249"/>
    </location>
</feature>
<dbReference type="GO" id="GO:0005886">
    <property type="term" value="C:plasma membrane"/>
    <property type="evidence" value="ECO:0007669"/>
    <property type="project" value="UniProtKB-SubCell"/>
</dbReference>
<feature type="transmembrane region" description="Helical" evidence="5">
    <location>
        <begin position="329"/>
        <end position="351"/>
    </location>
</feature>
<feature type="transmembrane region" description="Helical" evidence="5">
    <location>
        <begin position="38"/>
        <end position="62"/>
    </location>
</feature>
<dbReference type="InterPro" id="IPR020846">
    <property type="entry name" value="MFS_dom"/>
</dbReference>
<dbReference type="Pfam" id="PF07690">
    <property type="entry name" value="MFS_1"/>
    <property type="match status" value="1"/>
</dbReference>
<name>A0A3M2ME61_9ACTN</name>
<keyword evidence="3 5" id="KW-1133">Transmembrane helix</keyword>
<feature type="transmembrane region" description="Helical" evidence="5">
    <location>
        <begin position="107"/>
        <end position="133"/>
    </location>
</feature>
<reference evidence="7 8" key="1">
    <citation type="submission" date="2018-10" db="EMBL/GenBank/DDBJ databases">
        <title>Isolation from soil.</title>
        <authorList>
            <person name="Hu J."/>
        </authorList>
    </citation>
    <scope>NUCLEOTIDE SEQUENCE [LARGE SCALE GENOMIC DNA]</scope>
    <source>
        <strain evidence="7 8">NEAU-Ht49</strain>
    </source>
</reference>
<keyword evidence="4 5" id="KW-0472">Membrane</keyword>
<evidence type="ECO:0000256" key="3">
    <source>
        <dbReference type="ARBA" id="ARBA00022989"/>
    </source>
</evidence>
<dbReference type="InterPro" id="IPR011701">
    <property type="entry name" value="MFS"/>
</dbReference>
<feature type="transmembrane region" description="Helical" evidence="5">
    <location>
        <begin position="363"/>
        <end position="383"/>
    </location>
</feature>
<feature type="transmembrane region" description="Helical" evidence="5">
    <location>
        <begin position="460"/>
        <end position="477"/>
    </location>
</feature>
<evidence type="ECO:0000259" key="6">
    <source>
        <dbReference type="PROSITE" id="PS50850"/>
    </source>
</evidence>
<feature type="transmembrane region" description="Helical" evidence="5">
    <location>
        <begin position="77"/>
        <end position="95"/>
    </location>
</feature>
<organism evidence="7 8">
    <name type="scientific">Actinomadura harenae</name>
    <dbReference type="NCBI Taxonomy" id="2483351"/>
    <lineage>
        <taxon>Bacteria</taxon>
        <taxon>Bacillati</taxon>
        <taxon>Actinomycetota</taxon>
        <taxon>Actinomycetes</taxon>
        <taxon>Streptosporangiales</taxon>
        <taxon>Thermomonosporaceae</taxon>
        <taxon>Actinomadura</taxon>
    </lineage>
</organism>
<feature type="domain" description="Major facilitator superfamily (MFS) profile" evidence="6">
    <location>
        <begin position="40"/>
        <end position="480"/>
    </location>
</feature>
<dbReference type="PROSITE" id="PS50850">
    <property type="entry name" value="MFS"/>
    <property type="match status" value="1"/>
</dbReference>
<feature type="transmembrane region" description="Helical" evidence="5">
    <location>
        <begin position="434"/>
        <end position="454"/>
    </location>
</feature>
<evidence type="ECO:0000256" key="2">
    <source>
        <dbReference type="ARBA" id="ARBA00022692"/>
    </source>
</evidence>
<proteinExistence type="predicted"/>
<feature type="transmembrane region" description="Helical" evidence="5">
    <location>
        <begin position="139"/>
        <end position="157"/>
    </location>
</feature>
<dbReference type="RefSeq" id="WP_122192197.1">
    <property type="nucleotide sequence ID" value="NZ_JBHSKC010000009.1"/>
</dbReference>
<evidence type="ECO:0000256" key="5">
    <source>
        <dbReference type="SAM" id="Phobius"/>
    </source>
</evidence>
<dbReference type="OrthoDB" id="7375466at2"/>
<keyword evidence="8" id="KW-1185">Reference proteome</keyword>
<dbReference type="EMBL" id="RFFG01000001">
    <property type="protein sequence ID" value="RMI47746.1"/>
    <property type="molecule type" value="Genomic_DNA"/>
</dbReference>
<feature type="transmembrane region" description="Helical" evidence="5">
    <location>
        <begin position="389"/>
        <end position="413"/>
    </location>
</feature>
<dbReference type="AlphaFoldDB" id="A0A3M2ME61"/>
<evidence type="ECO:0000256" key="1">
    <source>
        <dbReference type="ARBA" id="ARBA00004651"/>
    </source>
</evidence>
<feature type="transmembrane region" description="Helical" evidence="5">
    <location>
        <begin position="255"/>
        <end position="277"/>
    </location>
</feature>
<dbReference type="PANTHER" id="PTHR42718:SF48">
    <property type="entry name" value="CONSERVED TWO-DOMAIN MEMBRANE PROTEIN-RELATED"/>
    <property type="match status" value="1"/>
</dbReference>
<comment type="caution">
    <text evidence="7">The sequence shown here is derived from an EMBL/GenBank/DDBJ whole genome shotgun (WGS) entry which is preliminary data.</text>
</comment>
<comment type="subcellular location">
    <subcellularLocation>
        <location evidence="1">Cell membrane</location>
        <topology evidence="1">Multi-pass membrane protein</topology>
    </subcellularLocation>
</comment>